<dbReference type="AlphaFoldDB" id="A0A1H6CDL9"/>
<proteinExistence type="predicted"/>
<dbReference type="Proteomes" id="UP000236723">
    <property type="component" value="Unassembled WGS sequence"/>
</dbReference>
<name>A0A1H6CDL9_9ACTN</name>
<protein>
    <submittedName>
        <fullName evidence="1">Uncharacterized protein</fullName>
    </submittedName>
</protein>
<dbReference type="Gene3D" id="1.10.3290.10">
    <property type="entry name" value="Fido-like domain"/>
    <property type="match status" value="1"/>
</dbReference>
<sequence length="207" mass="23726">MSRWPAADVTVAPQPKVLKATNGRMSRALSTLVFSREALMPPEFSSIEEWLGRGQNTYAYYQVLEEVGGPRWSPQRDTHPWIRFCLRAHHIQAQQARRRIDLLDRAWIALSEAVTGAGLDERTAFALLPAFWGSRVRRTIYQQDAELSVQQSIRDIRELCRLRWLAPQGEARGRYYTAGPAMQPVMDAVKRSTQPFDDPYRDARVPS</sequence>
<keyword evidence="2" id="KW-1185">Reference proteome</keyword>
<reference evidence="2" key="1">
    <citation type="submission" date="2016-10" db="EMBL/GenBank/DDBJ databases">
        <authorList>
            <person name="Varghese N."/>
            <person name="Submissions S."/>
        </authorList>
    </citation>
    <scope>NUCLEOTIDE SEQUENCE [LARGE SCALE GENOMIC DNA]</scope>
    <source>
        <strain evidence="2">DSM 43163</strain>
    </source>
</reference>
<dbReference type="RefSeq" id="WP_200827380.1">
    <property type="nucleotide sequence ID" value="NZ_FNVO01000009.1"/>
</dbReference>
<accession>A0A1H6CDL9</accession>
<evidence type="ECO:0000313" key="2">
    <source>
        <dbReference type="Proteomes" id="UP000236723"/>
    </source>
</evidence>
<dbReference type="EMBL" id="FNVO01000009">
    <property type="protein sequence ID" value="SEG70933.1"/>
    <property type="molecule type" value="Genomic_DNA"/>
</dbReference>
<dbReference type="InterPro" id="IPR036597">
    <property type="entry name" value="Fido-like_dom_sf"/>
</dbReference>
<organism evidence="1 2">
    <name type="scientific">Thermomonospora echinospora</name>
    <dbReference type="NCBI Taxonomy" id="1992"/>
    <lineage>
        <taxon>Bacteria</taxon>
        <taxon>Bacillati</taxon>
        <taxon>Actinomycetota</taxon>
        <taxon>Actinomycetes</taxon>
        <taxon>Streptosporangiales</taxon>
        <taxon>Thermomonosporaceae</taxon>
        <taxon>Thermomonospora</taxon>
    </lineage>
</organism>
<evidence type="ECO:0000313" key="1">
    <source>
        <dbReference type="EMBL" id="SEG70933.1"/>
    </source>
</evidence>
<gene>
    <name evidence="1" type="ORF">SAMN04489712_109222</name>
</gene>